<evidence type="ECO:0000313" key="6">
    <source>
        <dbReference type="EMBL" id="ELR73461.1"/>
    </source>
</evidence>
<dbReference type="SMART" id="SM00419">
    <property type="entry name" value="HTH_CRP"/>
    <property type="match status" value="1"/>
</dbReference>
<dbReference type="PANTHER" id="PTHR24567:SF26">
    <property type="entry name" value="REGULATORY PROTEIN YEIL"/>
    <property type="match status" value="1"/>
</dbReference>
<feature type="domain" description="HTH crp-type" evidence="5">
    <location>
        <begin position="154"/>
        <end position="217"/>
    </location>
</feature>
<keyword evidence="7" id="KW-1185">Reference proteome</keyword>
<dbReference type="PROSITE" id="PS50042">
    <property type="entry name" value="CNMP_BINDING_3"/>
    <property type="match status" value="1"/>
</dbReference>
<dbReference type="PANTHER" id="PTHR24567">
    <property type="entry name" value="CRP FAMILY TRANSCRIPTIONAL REGULATORY PROTEIN"/>
    <property type="match status" value="1"/>
</dbReference>
<dbReference type="InterPro" id="IPR036390">
    <property type="entry name" value="WH_DNA-bd_sf"/>
</dbReference>
<keyword evidence="3" id="KW-0804">Transcription</keyword>
<dbReference type="InterPro" id="IPR050397">
    <property type="entry name" value="Env_Response_Regulators"/>
</dbReference>
<organism evidence="6 7">
    <name type="scientific">Fulvivirga imtechensis AK7</name>
    <dbReference type="NCBI Taxonomy" id="1237149"/>
    <lineage>
        <taxon>Bacteria</taxon>
        <taxon>Pseudomonadati</taxon>
        <taxon>Bacteroidota</taxon>
        <taxon>Cytophagia</taxon>
        <taxon>Cytophagales</taxon>
        <taxon>Fulvivirgaceae</taxon>
        <taxon>Fulvivirga</taxon>
    </lineage>
</organism>
<evidence type="ECO:0000259" key="5">
    <source>
        <dbReference type="PROSITE" id="PS51063"/>
    </source>
</evidence>
<keyword evidence="1" id="KW-0805">Transcription regulation</keyword>
<dbReference type="CDD" id="cd00038">
    <property type="entry name" value="CAP_ED"/>
    <property type="match status" value="1"/>
</dbReference>
<evidence type="ECO:0000313" key="7">
    <source>
        <dbReference type="Proteomes" id="UP000011135"/>
    </source>
</evidence>
<dbReference type="PATRIC" id="fig|1237149.3.peg.597"/>
<dbReference type="eggNOG" id="COG0664">
    <property type="taxonomic scope" value="Bacteria"/>
</dbReference>
<dbReference type="InterPro" id="IPR036388">
    <property type="entry name" value="WH-like_DNA-bd_sf"/>
</dbReference>
<dbReference type="GO" id="GO:0003677">
    <property type="term" value="F:DNA binding"/>
    <property type="evidence" value="ECO:0007669"/>
    <property type="project" value="UniProtKB-KW"/>
</dbReference>
<dbReference type="InterPro" id="IPR018490">
    <property type="entry name" value="cNMP-bd_dom_sf"/>
</dbReference>
<dbReference type="Proteomes" id="UP000011135">
    <property type="component" value="Unassembled WGS sequence"/>
</dbReference>
<dbReference type="GO" id="GO:0003700">
    <property type="term" value="F:DNA-binding transcription factor activity"/>
    <property type="evidence" value="ECO:0007669"/>
    <property type="project" value="TreeGrafter"/>
</dbReference>
<comment type="caution">
    <text evidence="6">The sequence shown here is derived from an EMBL/GenBank/DDBJ whole genome shotgun (WGS) entry which is preliminary data.</text>
</comment>
<feature type="domain" description="Cyclic nucleotide-binding" evidence="4">
    <location>
        <begin position="18"/>
        <end position="140"/>
    </location>
</feature>
<evidence type="ECO:0000259" key="4">
    <source>
        <dbReference type="PROSITE" id="PS50042"/>
    </source>
</evidence>
<evidence type="ECO:0000256" key="2">
    <source>
        <dbReference type="ARBA" id="ARBA00023125"/>
    </source>
</evidence>
<keyword evidence="2" id="KW-0238">DNA-binding</keyword>
<protein>
    <submittedName>
        <fullName evidence="6">Transcriptional regulator, Crp/Fnr family</fullName>
    </submittedName>
</protein>
<sequence>MPLEYRIMEKEKLTELLEAQGFEKGLIDEIITTGRLKKISKGSNVITPGMNAKEIPLVLEGTLKVMRQDKDGSEIFLYYLEGGEACAMSITCCLENKKSEFSAVAEEDTLLWMIPMTLMDKWVEKYPAFRRFIFKSYQKRFDELLLAIDSMAFMKLDQRLYKYLLDKKQASGSFEINKTHEQIARELNTSRVVISRLLKQLENEGKIEQHRNKIEIL</sequence>
<evidence type="ECO:0000256" key="1">
    <source>
        <dbReference type="ARBA" id="ARBA00023015"/>
    </source>
</evidence>
<dbReference type="InterPro" id="IPR000595">
    <property type="entry name" value="cNMP-bd_dom"/>
</dbReference>
<proteinExistence type="predicted"/>
<dbReference type="AlphaFoldDB" id="L8JWN0"/>
<dbReference type="Gene3D" id="1.10.10.10">
    <property type="entry name" value="Winged helix-like DNA-binding domain superfamily/Winged helix DNA-binding domain"/>
    <property type="match status" value="1"/>
</dbReference>
<dbReference type="SUPFAM" id="SSF51206">
    <property type="entry name" value="cAMP-binding domain-like"/>
    <property type="match status" value="1"/>
</dbReference>
<dbReference type="PROSITE" id="PS51063">
    <property type="entry name" value="HTH_CRP_2"/>
    <property type="match status" value="1"/>
</dbReference>
<reference evidence="6 7" key="1">
    <citation type="submission" date="2012-12" db="EMBL/GenBank/DDBJ databases">
        <title>Genome assembly of Fulvivirga imtechensis AK7.</title>
        <authorList>
            <person name="Nupur N."/>
            <person name="Khatri I."/>
            <person name="Kumar R."/>
            <person name="Subramanian S."/>
            <person name="Pinnaka A."/>
        </authorList>
    </citation>
    <scope>NUCLEOTIDE SEQUENCE [LARGE SCALE GENOMIC DNA]</scope>
    <source>
        <strain evidence="6 7">AK7</strain>
    </source>
</reference>
<dbReference type="Pfam" id="PF00027">
    <property type="entry name" value="cNMP_binding"/>
    <property type="match status" value="1"/>
</dbReference>
<evidence type="ECO:0000256" key="3">
    <source>
        <dbReference type="ARBA" id="ARBA00023163"/>
    </source>
</evidence>
<dbReference type="GO" id="GO:0005829">
    <property type="term" value="C:cytosol"/>
    <property type="evidence" value="ECO:0007669"/>
    <property type="project" value="TreeGrafter"/>
</dbReference>
<dbReference type="Pfam" id="PF13545">
    <property type="entry name" value="HTH_Crp_2"/>
    <property type="match status" value="1"/>
</dbReference>
<dbReference type="STRING" id="1237149.C900_04313"/>
<dbReference type="InterPro" id="IPR012318">
    <property type="entry name" value="HTH_CRP"/>
</dbReference>
<name>L8JWN0_9BACT</name>
<dbReference type="Gene3D" id="2.60.120.10">
    <property type="entry name" value="Jelly Rolls"/>
    <property type="match status" value="1"/>
</dbReference>
<gene>
    <name evidence="6" type="ORF">C900_04313</name>
</gene>
<dbReference type="EMBL" id="AMZN01000006">
    <property type="protein sequence ID" value="ELR73461.1"/>
    <property type="molecule type" value="Genomic_DNA"/>
</dbReference>
<accession>L8JWN0</accession>
<dbReference type="SUPFAM" id="SSF46785">
    <property type="entry name" value="Winged helix' DNA-binding domain"/>
    <property type="match status" value="1"/>
</dbReference>
<dbReference type="InterPro" id="IPR014710">
    <property type="entry name" value="RmlC-like_jellyroll"/>
</dbReference>